<dbReference type="SUPFAM" id="SSF90123">
    <property type="entry name" value="ABC transporter transmembrane region"/>
    <property type="match status" value="1"/>
</dbReference>
<dbReference type="InterPro" id="IPR011527">
    <property type="entry name" value="ABC1_TM_dom"/>
</dbReference>
<feature type="transmembrane region" description="Helical" evidence="11">
    <location>
        <begin position="64"/>
        <end position="86"/>
    </location>
</feature>
<dbReference type="GO" id="GO:0015421">
    <property type="term" value="F:ABC-type oligopeptide transporter activity"/>
    <property type="evidence" value="ECO:0007669"/>
    <property type="project" value="TreeGrafter"/>
</dbReference>
<comment type="caution">
    <text evidence="14">The sequence shown here is derived from an EMBL/GenBank/DDBJ whole genome shotgun (WGS) entry which is preliminary data.</text>
</comment>
<evidence type="ECO:0000256" key="6">
    <source>
        <dbReference type="ARBA" id="ARBA00022692"/>
    </source>
</evidence>
<comment type="subcellular location">
    <subcellularLocation>
        <location evidence="1">Cell membrane</location>
        <topology evidence="1">Multi-pass membrane protein</topology>
    </subcellularLocation>
</comment>
<dbReference type="PROSITE" id="PS00211">
    <property type="entry name" value="ABC_TRANSPORTER_1"/>
    <property type="match status" value="1"/>
</dbReference>
<dbReference type="GO" id="GO:0016746">
    <property type="term" value="F:acyltransferase activity"/>
    <property type="evidence" value="ECO:0007669"/>
    <property type="project" value="UniProtKB-KW"/>
</dbReference>
<comment type="similarity">
    <text evidence="2">Belongs to the ABC transporter superfamily.</text>
</comment>
<dbReference type="InterPro" id="IPR003593">
    <property type="entry name" value="AAA+_ATPase"/>
</dbReference>
<dbReference type="SMART" id="SM00382">
    <property type="entry name" value="AAA"/>
    <property type="match status" value="1"/>
</dbReference>
<evidence type="ECO:0000256" key="5">
    <source>
        <dbReference type="ARBA" id="ARBA00022597"/>
    </source>
</evidence>
<proteinExistence type="inferred from homology"/>
<keyword evidence="3" id="KW-0813">Transport</keyword>
<keyword evidence="4" id="KW-1003">Cell membrane</keyword>
<dbReference type="InterPro" id="IPR003439">
    <property type="entry name" value="ABC_transporter-like_ATP-bd"/>
</dbReference>
<dbReference type="SUPFAM" id="SSF52540">
    <property type="entry name" value="P-loop containing nucleoside triphosphate hydrolases"/>
    <property type="match status" value="1"/>
</dbReference>
<dbReference type="GO" id="GO:0005524">
    <property type="term" value="F:ATP binding"/>
    <property type="evidence" value="ECO:0007669"/>
    <property type="project" value="UniProtKB-KW"/>
</dbReference>
<evidence type="ECO:0000256" key="3">
    <source>
        <dbReference type="ARBA" id="ARBA00022448"/>
    </source>
</evidence>
<keyword evidence="5" id="KW-0762">Sugar transport</keyword>
<evidence type="ECO:0000256" key="9">
    <source>
        <dbReference type="ARBA" id="ARBA00022989"/>
    </source>
</evidence>
<organism evidence="14 15">
    <name type="scientific">Candidatus Liberibacter europaeus</name>
    <dbReference type="NCBI Taxonomy" id="744859"/>
    <lineage>
        <taxon>Bacteria</taxon>
        <taxon>Pseudomonadati</taxon>
        <taxon>Pseudomonadota</taxon>
        <taxon>Alphaproteobacteria</taxon>
        <taxon>Hyphomicrobiales</taxon>
        <taxon>Rhizobiaceae</taxon>
        <taxon>Liberibacter</taxon>
    </lineage>
</organism>
<keyword evidence="14" id="KW-0808">Transferase</keyword>
<dbReference type="PANTHER" id="PTHR43394">
    <property type="entry name" value="ATP-DEPENDENT PERMEASE MDL1, MITOCHONDRIAL"/>
    <property type="match status" value="1"/>
</dbReference>
<evidence type="ECO:0000256" key="11">
    <source>
        <dbReference type="SAM" id="Phobius"/>
    </source>
</evidence>
<gene>
    <name evidence="14" type="ORF">C4617_05010</name>
</gene>
<dbReference type="Pfam" id="PF00005">
    <property type="entry name" value="ABC_tran"/>
    <property type="match status" value="1"/>
</dbReference>
<evidence type="ECO:0000256" key="4">
    <source>
        <dbReference type="ARBA" id="ARBA00022475"/>
    </source>
</evidence>
<keyword evidence="6 11" id="KW-0812">Transmembrane</keyword>
<dbReference type="InterPro" id="IPR039421">
    <property type="entry name" value="Type_1_exporter"/>
</dbReference>
<dbReference type="Pfam" id="PF00664">
    <property type="entry name" value="ABC_membrane"/>
    <property type="match status" value="1"/>
</dbReference>
<keyword evidence="14" id="KW-0012">Acyltransferase</keyword>
<keyword evidence="10 11" id="KW-0472">Membrane</keyword>
<dbReference type="Gene3D" id="3.40.50.300">
    <property type="entry name" value="P-loop containing nucleotide triphosphate hydrolases"/>
    <property type="match status" value="1"/>
</dbReference>
<feature type="transmembrane region" description="Helical" evidence="11">
    <location>
        <begin position="30"/>
        <end position="52"/>
    </location>
</feature>
<evidence type="ECO:0000259" key="13">
    <source>
        <dbReference type="PROSITE" id="PS50929"/>
    </source>
</evidence>
<feature type="transmembrane region" description="Helical" evidence="11">
    <location>
        <begin position="282"/>
        <end position="307"/>
    </location>
</feature>
<protein>
    <submittedName>
        <fullName evidence="14">Acyltransferase</fullName>
    </submittedName>
</protein>
<reference evidence="15" key="1">
    <citation type="submission" date="2018-02" db="EMBL/GenBank/DDBJ databases">
        <title>Genome sequence of Candidatus Liberibacter europaeus.</title>
        <authorList>
            <person name="Frampton R.A."/>
            <person name="Thompson S.M."/>
            <person name="David C."/>
            <person name="Addison S.M."/>
            <person name="Smith G.R."/>
        </authorList>
    </citation>
    <scope>NUCLEOTIDE SEQUENCE [LARGE SCALE GENOMIC DNA]</scope>
</reference>
<evidence type="ECO:0000256" key="8">
    <source>
        <dbReference type="ARBA" id="ARBA00022840"/>
    </source>
</evidence>
<dbReference type="InterPro" id="IPR036640">
    <property type="entry name" value="ABC1_TM_sf"/>
</dbReference>
<evidence type="ECO:0000256" key="10">
    <source>
        <dbReference type="ARBA" id="ARBA00023136"/>
    </source>
</evidence>
<dbReference type="GO" id="GO:0005886">
    <property type="term" value="C:plasma membrane"/>
    <property type="evidence" value="ECO:0007669"/>
    <property type="project" value="UniProtKB-SubCell"/>
</dbReference>
<evidence type="ECO:0000256" key="2">
    <source>
        <dbReference type="ARBA" id="ARBA00005417"/>
    </source>
</evidence>
<sequence>MGHHNLYNMENNKRKDIISLIRFQLSYFKYCWWFFIGDLLSVIVSSIVVLTIPNMLRSVVHEEGTGLDISIVFFALAVATALRYYFSTMFGERIVLSMQRDFVAKIIKLSPSFFDSKNDCEIFSTLVKDADKIKTVIGVGLSSAFRSIVLFVSASYMMFRTNFYFTVIFILIICVIAILLMVIRKLVFKELVSIKFDANRLSTITSDVVRSAKMFQSFNAEEEILQRYNMQSENAYKCISQHILSRTYKSFFIIFVPSCAVSILLLLRYFHQIDVTMIPSEYWFSFMYYMFVALGGVRSGSIIFSGMSHAIDSAKRLRDFIECNLFIPAPIYSIQLPSKPLGSIVFHNVSFSYSGKSESYILKNINLTVHPGETIALVGLSGAGKTSILSLILRCYDPCSGFIELGGVNLLQIPLQDIRRYISCVPHNPIMINETLHDNIAIGLPNATREDVQRAAMIAQAHEFIICLDEGYDTVLCNNAVILSAGQIQRIAIARAIIRDPPILLLDELGATLDVENEMKIWNLLREHRKDRTTILVSHRLSVIHETDTVVVLQDGVILEKGLHNELINKSGFYSHLVGLQLPKTIC</sequence>
<feature type="transmembrane region" description="Helical" evidence="11">
    <location>
        <begin position="163"/>
        <end position="183"/>
    </location>
</feature>
<name>A0A2T4VWS7_9HYPH</name>
<dbReference type="Gene3D" id="1.20.1560.10">
    <property type="entry name" value="ABC transporter type 1, transmembrane domain"/>
    <property type="match status" value="1"/>
</dbReference>
<evidence type="ECO:0000259" key="12">
    <source>
        <dbReference type="PROSITE" id="PS50893"/>
    </source>
</evidence>
<dbReference type="InterPro" id="IPR017871">
    <property type="entry name" value="ABC_transporter-like_CS"/>
</dbReference>
<dbReference type="Proteomes" id="UP000240811">
    <property type="component" value="Unassembled WGS sequence"/>
</dbReference>
<evidence type="ECO:0000256" key="7">
    <source>
        <dbReference type="ARBA" id="ARBA00022741"/>
    </source>
</evidence>
<dbReference type="GO" id="GO:0016887">
    <property type="term" value="F:ATP hydrolysis activity"/>
    <property type="evidence" value="ECO:0007669"/>
    <property type="project" value="InterPro"/>
</dbReference>
<dbReference type="PROSITE" id="PS50893">
    <property type="entry name" value="ABC_TRANSPORTER_2"/>
    <property type="match status" value="1"/>
</dbReference>
<keyword evidence="9 11" id="KW-1133">Transmembrane helix</keyword>
<keyword evidence="8" id="KW-0067">ATP-binding</keyword>
<keyword evidence="7" id="KW-0547">Nucleotide-binding</keyword>
<dbReference type="FunFam" id="3.40.50.300:FF:000221">
    <property type="entry name" value="Multidrug ABC transporter ATP-binding protein"/>
    <property type="match status" value="1"/>
</dbReference>
<dbReference type="EMBL" id="PSQJ01000006">
    <property type="protein sequence ID" value="PTL86231.1"/>
    <property type="molecule type" value="Genomic_DNA"/>
</dbReference>
<evidence type="ECO:0000313" key="15">
    <source>
        <dbReference type="Proteomes" id="UP000240811"/>
    </source>
</evidence>
<evidence type="ECO:0000313" key="14">
    <source>
        <dbReference type="EMBL" id="PTL86231.1"/>
    </source>
</evidence>
<feature type="transmembrane region" description="Helical" evidence="11">
    <location>
        <begin position="251"/>
        <end position="270"/>
    </location>
</feature>
<dbReference type="PANTHER" id="PTHR43394:SF1">
    <property type="entry name" value="ATP-BINDING CASSETTE SUB-FAMILY B MEMBER 10, MITOCHONDRIAL"/>
    <property type="match status" value="1"/>
</dbReference>
<dbReference type="AlphaFoldDB" id="A0A2T4VWS7"/>
<accession>A0A2T4VWS7</accession>
<feature type="domain" description="ABC transporter" evidence="12">
    <location>
        <begin position="344"/>
        <end position="580"/>
    </location>
</feature>
<feature type="domain" description="ABC transmembrane type-1" evidence="13">
    <location>
        <begin position="71"/>
        <end position="309"/>
    </location>
</feature>
<dbReference type="PROSITE" id="PS50929">
    <property type="entry name" value="ABC_TM1F"/>
    <property type="match status" value="1"/>
</dbReference>
<dbReference type="InterPro" id="IPR027417">
    <property type="entry name" value="P-loop_NTPase"/>
</dbReference>
<evidence type="ECO:0000256" key="1">
    <source>
        <dbReference type="ARBA" id="ARBA00004651"/>
    </source>
</evidence>